<evidence type="ECO:0000259" key="6">
    <source>
        <dbReference type="Pfam" id="PF13086"/>
    </source>
</evidence>
<gene>
    <name evidence="8" type="ORF">BN850_0046190</name>
</gene>
<keyword evidence="3" id="KW-0378">Hydrolase</keyword>
<dbReference type="EMBL" id="CBMI010000976">
    <property type="protein sequence ID" value="CEG04354.1"/>
    <property type="molecule type" value="Genomic_DNA"/>
</dbReference>
<protein>
    <submittedName>
        <fullName evidence="8">WGS project CBMI000000000 data, contig CS3069_c000978</fullName>
    </submittedName>
</protein>
<dbReference type="GO" id="GO:0016787">
    <property type="term" value="F:hydrolase activity"/>
    <property type="evidence" value="ECO:0007669"/>
    <property type="project" value="UniProtKB-KW"/>
</dbReference>
<dbReference type="InterPro" id="IPR041679">
    <property type="entry name" value="DNA2/NAM7-like_C"/>
</dbReference>
<comment type="caution">
    <text evidence="8">The sequence shown here is derived from an EMBL/GenBank/DDBJ whole genome shotgun (WGS) entry which is preliminary data.</text>
</comment>
<evidence type="ECO:0000256" key="3">
    <source>
        <dbReference type="ARBA" id="ARBA00022801"/>
    </source>
</evidence>
<evidence type="ECO:0000313" key="8">
    <source>
        <dbReference type="EMBL" id="CEG04354.1"/>
    </source>
</evidence>
<dbReference type="InterPro" id="IPR047187">
    <property type="entry name" value="SF1_C_Upf1"/>
</dbReference>
<comment type="similarity">
    <text evidence="1">Belongs to the DNA2/NAM7 helicase family.</text>
</comment>
<reference evidence="8" key="1">
    <citation type="submission" date="2013-05" db="EMBL/GenBank/DDBJ databases">
        <title>Draft genome sequences of six wheat associated Fusarium spp. isolates.</title>
        <authorList>
            <person name="Moolhuijzen P.M."/>
            <person name="Manners J.M."/>
            <person name="Wilcox S."/>
            <person name="Bellgard M.I."/>
            <person name="Gardiner D.M."/>
        </authorList>
    </citation>
    <scope>NUCLEOTIDE SEQUENCE</scope>
    <source>
        <strain evidence="8">CS3069</strain>
    </source>
</reference>
<dbReference type="PANTHER" id="PTHR43788:SF8">
    <property type="entry name" value="DNA-BINDING PROTEIN SMUBP-2"/>
    <property type="match status" value="1"/>
</dbReference>
<dbReference type="InterPro" id="IPR041677">
    <property type="entry name" value="DNA2/NAM7_AAA_11"/>
</dbReference>
<dbReference type="InterPro" id="IPR050534">
    <property type="entry name" value="Coronavir_polyprotein_1ab"/>
</dbReference>
<sequence length="635" mass="71184">MLRCHLSLYNEELRVLAINRLSMEIMPSVMKSDPHASDKHMIFNELLIGKGLWSLQKRDMGVQISTLDLLDGVPTEVQDACLDHVFEEDKKRVQQYFGKLHLGLGLVSGPPGTGKSHLASIIVILMCFNKSIKKIYVTAASNGAADNILDRIDGMARRITDNLQGDFKHLMLVRGYSFSTEVDNCIMALLGNPFKQGSTWNPSPWRFDRSLCWWTLRALGAKDVPPLTEDDNAEIWELHRNLNSLTCSKFRVGCLPAPQPTLQSKDSEAVNGACGQVYQSFNDAEARAVVFDEAATMFCSDALMVYGNTPRPMIAIGDPKQLAPSLTTAFEILYGDSSKRGGQFHDDYTDNGHAKPKPKPTQTNRFATFVRISWLSWFIHLGWPVFHLYTQHRMAEGLFDLSLNTVYYNLKPYFKYSPLCNPINFSLGLKVEEYLKSEHRIPSADTSQPVFFNCLDCKCVERPDGISRINLRQADLIAKFLVKMIDKLQLPTEDIVVLTPYRANMAAIGGRFGDENELKSVTVSTFSRFQGREAHVVILALCVDRMTGPLFVADPLSLNVALTRQRSSLLIFGDIETTRDKAARALPEGLPKFNQGMINDVFRLIPRSGRVVTVYGDESVGHFRFGKGKKPDTLA</sequence>
<dbReference type="AlphaFoldDB" id="A0A090MB87"/>
<feature type="domain" description="DNA2/NAM7 helicase-like C-terminal" evidence="7">
    <location>
        <begin position="378"/>
        <end position="575"/>
    </location>
</feature>
<evidence type="ECO:0000256" key="2">
    <source>
        <dbReference type="ARBA" id="ARBA00022741"/>
    </source>
</evidence>
<dbReference type="PANTHER" id="PTHR43788">
    <property type="entry name" value="DNA2/NAM7 HELICASE FAMILY MEMBER"/>
    <property type="match status" value="1"/>
</dbReference>
<organism evidence="8">
    <name type="scientific">Fusarium clavum</name>
    <dbReference type="NCBI Taxonomy" id="2594811"/>
    <lineage>
        <taxon>Eukaryota</taxon>
        <taxon>Fungi</taxon>
        <taxon>Dikarya</taxon>
        <taxon>Ascomycota</taxon>
        <taxon>Pezizomycotina</taxon>
        <taxon>Sordariomycetes</taxon>
        <taxon>Hypocreomycetidae</taxon>
        <taxon>Hypocreales</taxon>
        <taxon>Nectriaceae</taxon>
        <taxon>Fusarium</taxon>
        <taxon>Fusarium incarnatum-equiseti species complex</taxon>
    </lineage>
</organism>
<dbReference type="Pfam" id="PF13087">
    <property type="entry name" value="AAA_12"/>
    <property type="match status" value="1"/>
</dbReference>
<name>A0A090MB87_9HYPO</name>
<evidence type="ECO:0000259" key="7">
    <source>
        <dbReference type="Pfam" id="PF13087"/>
    </source>
</evidence>
<evidence type="ECO:0000256" key="1">
    <source>
        <dbReference type="ARBA" id="ARBA00007913"/>
    </source>
</evidence>
<dbReference type="GO" id="GO:0043139">
    <property type="term" value="F:5'-3' DNA helicase activity"/>
    <property type="evidence" value="ECO:0007669"/>
    <property type="project" value="TreeGrafter"/>
</dbReference>
<proteinExistence type="inferred from homology"/>
<dbReference type="Pfam" id="PF13086">
    <property type="entry name" value="AAA_11"/>
    <property type="match status" value="1"/>
</dbReference>
<keyword evidence="4" id="KW-0347">Helicase</keyword>
<evidence type="ECO:0000256" key="4">
    <source>
        <dbReference type="ARBA" id="ARBA00022806"/>
    </source>
</evidence>
<keyword evidence="2" id="KW-0547">Nucleotide-binding</keyword>
<evidence type="ECO:0000256" key="5">
    <source>
        <dbReference type="ARBA" id="ARBA00022840"/>
    </source>
</evidence>
<feature type="domain" description="DNA2/NAM7 helicase helicase" evidence="6">
    <location>
        <begin position="90"/>
        <end position="154"/>
    </location>
</feature>
<dbReference type="Gene3D" id="3.40.50.300">
    <property type="entry name" value="P-loop containing nucleotide triphosphate hydrolases"/>
    <property type="match status" value="2"/>
</dbReference>
<accession>A0A090MB87</accession>
<dbReference type="SUPFAM" id="SSF52540">
    <property type="entry name" value="P-loop containing nucleoside triphosphate hydrolases"/>
    <property type="match status" value="1"/>
</dbReference>
<dbReference type="CDD" id="cd18808">
    <property type="entry name" value="SF1_C_Upf1"/>
    <property type="match status" value="1"/>
</dbReference>
<keyword evidence="5" id="KW-0067">ATP-binding</keyword>
<dbReference type="InterPro" id="IPR027417">
    <property type="entry name" value="P-loop_NTPase"/>
</dbReference>
<dbReference type="GO" id="GO:0005524">
    <property type="term" value="F:ATP binding"/>
    <property type="evidence" value="ECO:0007669"/>
    <property type="project" value="UniProtKB-KW"/>
</dbReference>